<dbReference type="RefSeq" id="XP_027616592.1">
    <property type="nucleotide sequence ID" value="XM_027760791.1"/>
</dbReference>
<sequence>MSPVDEQQLQPPSASPEPEAAAVLAEPNSDSTVVVIVEPEAPQRLSSLSSIPDADKPLPRPNRSPPPAAGPSRISLPPADNVPGPSRRNTGSYDKSPAGSISGPASPQPIPVPFSRPADALLRDRGDRRALSSLGHGAISDDRYQPARAVSYDPRMARHAARRGVQSEVFERAAAGERPRTAPYGTVGEEYVGTNVDWMIPNAPPDARVPPNGNMPMPNASGYASVDVKEVSSSITREKTVYERLQPTLEHANTELAAYTLKARLTGYSLNACIGLQVLLGAVTTGVAAATTGKSASIGVAVLGGLSTLAASYLARTRGSGEPEASTARCKDLENFIRECEAFTLDKGHVVGTEYDYVIEKFRQRFEEIMGNVSNSPIDGQKEKGNSSV</sequence>
<name>A0A401GU20_9APHY</name>
<dbReference type="InterPro" id="IPR041622">
    <property type="entry name" value="SLATT_fungi"/>
</dbReference>
<feature type="compositionally biased region" description="Pro residues" evidence="1">
    <location>
        <begin position="59"/>
        <end position="69"/>
    </location>
</feature>
<dbReference type="Proteomes" id="UP000287166">
    <property type="component" value="Unassembled WGS sequence"/>
</dbReference>
<evidence type="ECO:0000259" key="2">
    <source>
        <dbReference type="Pfam" id="PF18142"/>
    </source>
</evidence>
<protein>
    <recommendedName>
        <fullName evidence="2">SMODS and SLOG-associating 2TM effector domain-containing protein</fullName>
    </recommendedName>
</protein>
<comment type="caution">
    <text evidence="3">The sequence shown here is derived from an EMBL/GenBank/DDBJ whole genome shotgun (WGS) entry which is preliminary data.</text>
</comment>
<dbReference type="GeneID" id="38782596"/>
<dbReference type="EMBL" id="BFAD01000008">
    <property type="protein sequence ID" value="GBE85679.1"/>
    <property type="molecule type" value="Genomic_DNA"/>
</dbReference>
<dbReference type="InParanoid" id="A0A401GU20"/>
<dbReference type="STRING" id="139825.A0A401GU20"/>
<keyword evidence="4" id="KW-1185">Reference proteome</keyword>
<evidence type="ECO:0000313" key="4">
    <source>
        <dbReference type="Proteomes" id="UP000287166"/>
    </source>
</evidence>
<evidence type="ECO:0000256" key="1">
    <source>
        <dbReference type="SAM" id="MobiDB-lite"/>
    </source>
</evidence>
<proteinExistence type="predicted"/>
<accession>A0A401GU20</accession>
<gene>
    <name evidence="3" type="ORF">SCP_0802010</name>
</gene>
<reference evidence="3 4" key="1">
    <citation type="journal article" date="2018" name="Sci. Rep.">
        <title>Genome sequence of the cauliflower mushroom Sparassis crispa (Hanabiratake) and its association with beneficial usage.</title>
        <authorList>
            <person name="Kiyama R."/>
            <person name="Furutani Y."/>
            <person name="Kawaguchi K."/>
            <person name="Nakanishi T."/>
        </authorList>
    </citation>
    <scope>NUCLEOTIDE SEQUENCE [LARGE SCALE GENOMIC DNA]</scope>
</reference>
<feature type="domain" description="SMODS and SLOG-associating 2TM effector" evidence="2">
    <location>
        <begin position="252"/>
        <end position="372"/>
    </location>
</feature>
<feature type="compositionally biased region" description="Low complexity" evidence="1">
    <location>
        <begin position="96"/>
        <end position="105"/>
    </location>
</feature>
<evidence type="ECO:0000313" key="3">
    <source>
        <dbReference type="EMBL" id="GBE85679.1"/>
    </source>
</evidence>
<dbReference type="AlphaFoldDB" id="A0A401GU20"/>
<dbReference type="OrthoDB" id="3245801at2759"/>
<dbReference type="NCBIfam" id="NF033635">
    <property type="entry name" value="SLATT_fungal"/>
    <property type="match status" value="1"/>
</dbReference>
<feature type="compositionally biased region" description="Low complexity" evidence="1">
    <location>
        <begin position="1"/>
        <end position="27"/>
    </location>
</feature>
<organism evidence="3 4">
    <name type="scientific">Sparassis crispa</name>
    <dbReference type="NCBI Taxonomy" id="139825"/>
    <lineage>
        <taxon>Eukaryota</taxon>
        <taxon>Fungi</taxon>
        <taxon>Dikarya</taxon>
        <taxon>Basidiomycota</taxon>
        <taxon>Agaricomycotina</taxon>
        <taxon>Agaricomycetes</taxon>
        <taxon>Polyporales</taxon>
        <taxon>Sparassidaceae</taxon>
        <taxon>Sparassis</taxon>
    </lineage>
</organism>
<feature type="region of interest" description="Disordered" evidence="1">
    <location>
        <begin position="1"/>
        <end position="117"/>
    </location>
</feature>
<dbReference type="Pfam" id="PF18142">
    <property type="entry name" value="SLATT_fungal"/>
    <property type="match status" value="1"/>
</dbReference>